<dbReference type="GO" id="GO:0008194">
    <property type="term" value="F:UDP-glycosyltransferase activity"/>
    <property type="evidence" value="ECO:0007669"/>
    <property type="project" value="InterPro"/>
</dbReference>
<evidence type="ECO:0000313" key="3">
    <source>
        <dbReference type="EMBL" id="KAI6652343.1"/>
    </source>
</evidence>
<reference evidence="3 4" key="1">
    <citation type="journal article" date="2023" name="BMC Biol.">
        <title>The compact genome of the sponge Oopsacas minuta (Hexactinellida) is lacking key metazoan core genes.</title>
        <authorList>
            <person name="Santini S."/>
            <person name="Schenkelaars Q."/>
            <person name="Jourda C."/>
            <person name="Duchesne M."/>
            <person name="Belahbib H."/>
            <person name="Rocher C."/>
            <person name="Selva M."/>
            <person name="Riesgo A."/>
            <person name="Vervoort M."/>
            <person name="Leys S.P."/>
            <person name="Kodjabachian L."/>
            <person name="Le Bivic A."/>
            <person name="Borchiellini C."/>
            <person name="Claverie J.M."/>
            <person name="Renard E."/>
        </authorList>
    </citation>
    <scope>NUCLEOTIDE SEQUENCE [LARGE SCALE GENOMIC DNA]</scope>
    <source>
        <strain evidence="3">SPO-2</strain>
    </source>
</reference>
<dbReference type="EMBL" id="JAKMXF010000299">
    <property type="protein sequence ID" value="KAI6652343.1"/>
    <property type="molecule type" value="Genomic_DNA"/>
</dbReference>
<keyword evidence="2" id="KW-0472">Membrane</keyword>
<dbReference type="CDD" id="cd03784">
    <property type="entry name" value="GT1_Gtf-like"/>
    <property type="match status" value="1"/>
</dbReference>
<evidence type="ECO:0000256" key="1">
    <source>
        <dbReference type="ARBA" id="ARBA00022679"/>
    </source>
</evidence>
<dbReference type="Pfam" id="PF00201">
    <property type="entry name" value="UDPGT"/>
    <property type="match status" value="1"/>
</dbReference>
<keyword evidence="4" id="KW-1185">Reference proteome</keyword>
<accession>A0AAV7JUF2</accession>
<dbReference type="PANTHER" id="PTHR48050">
    <property type="entry name" value="STEROL 3-BETA-GLUCOSYLTRANSFERASE"/>
    <property type="match status" value="1"/>
</dbReference>
<protein>
    <submittedName>
        <fullName evidence="3">Anthocyanidin 3-O-glucosyltransferase</fullName>
    </submittedName>
</protein>
<keyword evidence="2" id="KW-0812">Transmembrane</keyword>
<feature type="transmembrane region" description="Helical" evidence="2">
    <location>
        <begin position="447"/>
        <end position="473"/>
    </location>
</feature>
<dbReference type="Gene3D" id="3.40.50.2000">
    <property type="entry name" value="Glycogen Phosphorylase B"/>
    <property type="match status" value="1"/>
</dbReference>
<dbReference type="InterPro" id="IPR050426">
    <property type="entry name" value="Glycosyltransferase_28"/>
</dbReference>
<organism evidence="3 4">
    <name type="scientific">Oopsacas minuta</name>
    <dbReference type="NCBI Taxonomy" id="111878"/>
    <lineage>
        <taxon>Eukaryota</taxon>
        <taxon>Metazoa</taxon>
        <taxon>Porifera</taxon>
        <taxon>Hexactinellida</taxon>
        <taxon>Hexasterophora</taxon>
        <taxon>Lyssacinosida</taxon>
        <taxon>Leucopsacidae</taxon>
        <taxon>Oopsacas</taxon>
    </lineage>
</organism>
<proteinExistence type="predicted"/>
<name>A0AAV7JUF2_9METZ</name>
<evidence type="ECO:0000313" key="4">
    <source>
        <dbReference type="Proteomes" id="UP001165289"/>
    </source>
</evidence>
<comment type="caution">
    <text evidence="3">The sequence shown here is derived from an EMBL/GenBank/DDBJ whole genome shotgun (WGS) entry which is preliminary data.</text>
</comment>
<sequence length="486" mass="55069">MACLPSHLSGQYGIIRELLHQNHSVTCILNRACHEKLREFQVNLVHNDGPVYETVIKRNLEGPFNMLNGLQTIIGGHTTLHQDVLDYFNVNKIDVILSSIITLSSVHIADKFNIPLMFSSYEVGIIVREKCPDCKYTGTVPLPFPYISLSNSLPSLLIEMLFERFMILGLYPALNSFDSQRRLLGLEEMYPKSIIHCAGRFPIVYQNYHPLVPPSLELPDGRWLVGYIPPGKASEELSDEYITFLREVPSQPVLYISFGTIVRLNTAQLSSLYQQVCDQNDYKVIFSLRIDQQLELVNILGLNNIEEMIAGLPKHLKLMKYAPQTALLKTEQVKIFLSHGGYSSVMESIVTTTPMVLFPLMGDQFYNSNVMEEIGCSIQFSDMTALYSKLLELDQNYQIYKDCVENAKQLMSEAGGAPKVVEILERLSSRGYDGMSFNSNIQDSPDVYSSLLLLLALPIIILSFLIWLCYCCCCRRGKKDDKIKDE</sequence>
<keyword evidence="2" id="KW-1133">Transmembrane helix</keyword>
<dbReference type="PANTHER" id="PTHR48050:SF13">
    <property type="entry name" value="STEROL 3-BETA-GLUCOSYLTRANSFERASE UGT80A2"/>
    <property type="match status" value="1"/>
</dbReference>
<dbReference type="Proteomes" id="UP001165289">
    <property type="component" value="Unassembled WGS sequence"/>
</dbReference>
<gene>
    <name evidence="3" type="ORF">LOD99_7357</name>
</gene>
<dbReference type="AlphaFoldDB" id="A0AAV7JUF2"/>
<dbReference type="SUPFAM" id="SSF53756">
    <property type="entry name" value="UDP-Glycosyltransferase/glycogen phosphorylase"/>
    <property type="match status" value="1"/>
</dbReference>
<dbReference type="InterPro" id="IPR002213">
    <property type="entry name" value="UDP_glucos_trans"/>
</dbReference>
<evidence type="ECO:0000256" key="2">
    <source>
        <dbReference type="SAM" id="Phobius"/>
    </source>
</evidence>
<keyword evidence="1" id="KW-0808">Transferase</keyword>